<evidence type="ECO:0000313" key="1">
    <source>
        <dbReference type="EMBL" id="KGM08020.1"/>
    </source>
</evidence>
<dbReference type="AlphaFoldDB" id="A0A0A0BJF6"/>
<gene>
    <name evidence="1" type="ORF">LP43_0443</name>
</gene>
<proteinExistence type="predicted"/>
<accession>A0A0A0BJF6</accession>
<reference evidence="1 2" key="1">
    <citation type="submission" date="2014-09" db="EMBL/GenBank/DDBJ databases">
        <authorList>
            <person name="Grob C."/>
            <person name="Taubert M."/>
            <person name="Howat A.M."/>
            <person name="Burns O.J."/>
            <person name="Dixon J.L."/>
            <person name="Chen Y."/>
            <person name="Murrell J.C."/>
        </authorList>
    </citation>
    <scope>NUCLEOTIDE SEQUENCE [LARGE SCALE GENOMIC DNA]</scope>
    <source>
        <strain evidence="1">L4</strain>
    </source>
</reference>
<comment type="caution">
    <text evidence="1">The sequence shown here is derived from an EMBL/GenBank/DDBJ whole genome shotgun (WGS) entry which is preliminary data.</text>
</comment>
<name>A0A0A0BJF6_9GAMM</name>
<dbReference type="RefSeq" id="WP_036311486.1">
    <property type="nucleotide sequence ID" value="NZ_JADFAB010000056.1"/>
</dbReference>
<dbReference type="STRING" id="392484.LP43_0443"/>
<evidence type="ECO:0000313" key="2">
    <source>
        <dbReference type="Proteomes" id="UP000029999"/>
    </source>
</evidence>
<organism evidence="1 2">
    <name type="scientific">Methylophaga thiooxydans</name>
    <dbReference type="NCBI Taxonomy" id="392484"/>
    <lineage>
        <taxon>Bacteria</taxon>
        <taxon>Pseudomonadati</taxon>
        <taxon>Pseudomonadota</taxon>
        <taxon>Gammaproteobacteria</taxon>
        <taxon>Thiotrichales</taxon>
        <taxon>Piscirickettsiaceae</taxon>
        <taxon>Methylophaga</taxon>
    </lineage>
</organism>
<dbReference type="Proteomes" id="UP000029999">
    <property type="component" value="Unassembled WGS sequence"/>
</dbReference>
<dbReference type="EMBL" id="JRQD01000001">
    <property type="protein sequence ID" value="KGM08020.1"/>
    <property type="molecule type" value="Genomic_DNA"/>
</dbReference>
<protein>
    <submittedName>
        <fullName evidence="1">Uncharacterized protein</fullName>
    </submittedName>
</protein>
<sequence length="266" mass="30366">MSEIKTNWWETIDFCEGGQRFFRCADLCLQLRSLPHQWWLSYEWQDEVNQFEPELEQYLAEEKTEPFDHEQRFVFAELPKTVTLKPALADRPVVCRPVVSVTLLPFQEVTLFVCLPLWVQGWVDDGAKPLFDIPTVRVCDSWFGPNTREGVISYASQVSEQLDVKPIANNKARAAIEVRIQNQSEQMLTLDKISVPAPNLILYADQQGHFWTPRITLVRRDNQDAILSVDEVVSGGLNESALVKVSEAREDIGRSKITKAISALFG</sequence>